<evidence type="ECO:0000256" key="11">
    <source>
        <dbReference type="SAM" id="MobiDB-lite"/>
    </source>
</evidence>
<feature type="coiled-coil region" evidence="10">
    <location>
        <begin position="139"/>
        <end position="173"/>
    </location>
</feature>
<dbReference type="InterPro" id="IPR013087">
    <property type="entry name" value="Znf_C2H2_type"/>
</dbReference>
<reference evidence="14" key="1">
    <citation type="journal article" date="2010" name="Genome Biol.">
        <title>Genome sequence of the necrotrophic plant pathogen Pythium ultimum reveals original pathogenicity mechanisms and effector repertoire.</title>
        <authorList>
            <person name="Levesque C.A."/>
            <person name="Brouwer H."/>
            <person name="Cano L."/>
            <person name="Hamilton J.P."/>
            <person name="Holt C."/>
            <person name="Huitema E."/>
            <person name="Raffaele S."/>
            <person name="Robideau G.P."/>
            <person name="Thines M."/>
            <person name="Win J."/>
            <person name="Zerillo M.M."/>
            <person name="Beakes G.W."/>
            <person name="Boore J.L."/>
            <person name="Busam D."/>
            <person name="Dumas B."/>
            <person name="Ferriera S."/>
            <person name="Fuerstenberg S.I."/>
            <person name="Gachon C.M."/>
            <person name="Gaulin E."/>
            <person name="Govers F."/>
            <person name="Grenville-Briggs L."/>
            <person name="Horner N."/>
            <person name="Hostetler J."/>
            <person name="Jiang R.H."/>
            <person name="Johnson J."/>
            <person name="Krajaejun T."/>
            <person name="Lin H."/>
            <person name="Meijer H.J."/>
            <person name="Moore B."/>
            <person name="Morris P."/>
            <person name="Phuntmart V."/>
            <person name="Puiu D."/>
            <person name="Shetty J."/>
            <person name="Stajich J.E."/>
            <person name="Tripathy S."/>
            <person name="Wawra S."/>
            <person name="van West P."/>
            <person name="Whitty B.R."/>
            <person name="Coutinho P.M."/>
            <person name="Henrissat B."/>
            <person name="Martin F."/>
            <person name="Thomas P.D."/>
            <person name="Tyler B.M."/>
            <person name="De Vries R.P."/>
            <person name="Kamoun S."/>
            <person name="Yandell M."/>
            <person name="Tisserat N."/>
            <person name="Buell C.R."/>
        </authorList>
    </citation>
    <scope>NUCLEOTIDE SEQUENCE</scope>
    <source>
        <strain evidence="14">DAOM:BR144</strain>
    </source>
</reference>
<dbReference type="AlphaFoldDB" id="K3X6G2"/>
<evidence type="ECO:0000256" key="9">
    <source>
        <dbReference type="PROSITE-ProRule" id="PRU00042"/>
    </source>
</evidence>
<evidence type="ECO:0000256" key="3">
    <source>
        <dbReference type="ARBA" id="ARBA00022723"/>
    </source>
</evidence>
<dbReference type="SMART" id="SM00355">
    <property type="entry name" value="ZnF_C2H2"/>
    <property type="match status" value="6"/>
</dbReference>
<dbReference type="InterPro" id="IPR036236">
    <property type="entry name" value="Znf_C2H2_sf"/>
</dbReference>
<reference evidence="13" key="3">
    <citation type="submission" date="2015-02" db="UniProtKB">
        <authorList>
            <consortium name="EnsemblProtists"/>
        </authorList>
    </citation>
    <scope>IDENTIFICATION</scope>
    <source>
        <strain evidence="13">DAOM BR144</strain>
    </source>
</reference>
<keyword evidence="7" id="KW-0238">DNA-binding</keyword>
<keyword evidence="10" id="KW-0175">Coiled coil</keyword>
<comment type="similarity">
    <text evidence="2">Belongs to the krueppel C2H2-type zinc-finger protein family.</text>
</comment>
<dbReference type="GO" id="GO:0000981">
    <property type="term" value="F:DNA-binding transcription factor activity, RNA polymerase II-specific"/>
    <property type="evidence" value="ECO:0007669"/>
    <property type="project" value="TreeGrafter"/>
</dbReference>
<evidence type="ECO:0000313" key="14">
    <source>
        <dbReference type="Proteomes" id="UP000019132"/>
    </source>
</evidence>
<dbReference type="FunFam" id="3.30.160.60:FF:000663">
    <property type="entry name" value="Zinc finger protein 45"/>
    <property type="match status" value="1"/>
</dbReference>
<evidence type="ECO:0000313" key="13">
    <source>
        <dbReference type="EnsemblProtists" id="PYU1_T012811"/>
    </source>
</evidence>
<feature type="domain" description="C2H2-type" evidence="12">
    <location>
        <begin position="28"/>
        <end position="55"/>
    </location>
</feature>
<dbReference type="Pfam" id="PF00096">
    <property type="entry name" value="zf-C2H2"/>
    <property type="match status" value="2"/>
</dbReference>
<keyword evidence="6" id="KW-0862">Zinc</keyword>
<dbReference type="GO" id="GO:0008270">
    <property type="term" value="F:zinc ion binding"/>
    <property type="evidence" value="ECO:0007669"/>
    <property type="project" value="UniProtKB-KW"/>
</dbReference>
<feature type="domain" description="C2H2-type" evidence="12">
    <location>
        <begin position="5"/>
        <end position="27"/>
    </location>
</feature>
<comment type="subcellular location">
    <subcellularLocation>
        <location evidence="1">Nucleus</location>
    </subcellularLocation>
</comment>
<dbReference type="InterPro" id="IPR050329">
    <property type="entry name" value="GLI_C2H2-zinc-finger"/>
</dbReference>
<proteinExistence type="inferred from homology"/>
<protein>
    <recommendedName>
        <fullName evidence="12">C2H2-type domain-containing protein</fullName>
    </recommendedName>
</protein>
<dbReference type="Gene3D" id="3.30.160.60">
    <property type="entry name" value="Classic Zinc Finger"/>
    <property type="match status" value="4"/>
</dbReference>
<evidence type="ECO:0000256" key="6">
    <source>
        <dbReference type="ARBA" id="ARBA00022833"/>
    </source>
</evidence>
<dbReference type="HOGENOM" id="CLU_037822_0_0_1"/>
<dbReference type="OMA" id="IRHERTR"/>
<dbReference type="GO" id="GO:0045944">
    <property type="term" value="P:positive regulation of transcription by RNA polymerase II"/>
    <property type="evidence" value="ECO:0007669"/>
    <property type="project" value="UniProtKB-ARBA"/>
</dbReference>
<organism evidence="13 14">
    <name type="scientific">Globisporangium ultimum (strain ATCC 200006 / CBS 805.95 / DAOM BR144)</name>
    <name type="common">Pythium ultimum</name>
    <dbReference type="NCBI Taxonomy" id="431595"/>
    <lineage>
        <taxon>Eukaryota</taxon>
        <taxon>Sar</taxon>
        <taxon>Stramenopiles</taxon>
        <taxon>Oomycota</taxon>
        <taxon>Peronosporomycetes</taxon>
        <taxon>Pythiales</taxon>
        <taxon>Pythiaceae</taxon>
        <taxon>Globisporangium</taxon>
    </lineage>
</organism>
<dbReference type="PROSITE" id="PS50157">
    <property type="entry name" value="ZINC_FINGER_C2H2_2"/>
    <property type="match status" value="3"/>
</dbReference>
<dbReference type="EMBL" id="GL376581">
    <property type="status" value="NOT_ANNOTATED_CDS"/>
    <property type="molecule type" value="Genomic_DNA"/>
</dbReference>
<dbReference type="eggNOG" id="KOG1721">
    <property type="taxonomic scope" value="Eukaryota"/>
</dbReference>
<evidence type="ECO:0000256" key="5">
    <source>
        <dbReference type="ARBA" id="ARBA00022771"/>
    </source>
</evidence>
<feature type="domain" description="C2H2-type" evidence="12">
    <location>
        <begin position="56"/>
        <end position="85"/>
    </location>
</feature>
<dbReference type="SUPFAM" id="SSF57667">
    <property type="entry name" value="beta-beta-alpha zinc fingers"/>
    <property type="match status" value="2"/>
</dbReference>
<feature type="region of interest" description="Disordered" evidence="11">
    <location>
        <begin position="110"/>
        <end position="138"/>
    </location>
</feature>
<dbReference type="PANTHER" id="PTHR19818">
    <property type="entry name" value="ZINC FINGER PROTEIN ZIC AND GLI"/>
    <property type="match status" value="1"/>
</dbReference>
<keyword evidence="8" id="KW-0539">Nucleus</keyword>
<evidence type="ECO:0000259" key="12">
    <source>
        <dbReference type="PROSITE" id="PS50157"/>
    </source>
</evidence>
<evidence type="ECO:0000256" key="4">
    <source>
        <dbReference type="ARBA" id="ARBA00022737"/>
    </source>
</evidence>
<accession>K3X6G2</accession>
<evidence type="ECO:0000256" key="7">
    <source>
        <dbReference type="ARBA" id="ARBA00023125"/>
    </source>
</evidence>
<dbReference type="STRING" id="431595.K3X6G2"/>
<reference evidence="14" key="2">
    <citation type="submission" date="2010-04" db="EMBL/GenBank/DDBJ databases">
        <authorList>
            <person name="Buell R."/>
            <person name="Hamilton J."/>
            <person name="Hostetler J."/>
        </authorList>
    </citation>
    <scope>NUCLEOTIDE SEQUENCE [LARGE SCALE GENOMIC DNA]</scope>
    <source>
        <strain evidence="14">DAOM:BR144</strain>
    </source>
</reference>
<dbReference type="PANTHER" id="PTHR19818:SF139">
    <property type="entry name" value="PAIR-RULE PROTEIN ODD-PAIRED"/>
    <property type="match status" value="1"/>
</dbReference>
<evidence type="ECO:0000256" key="10">
    <source>
        <dbReference type="SAM" id="Coils"/>
    </source>
</evidence>
<dbReference type="InParanoid" id="K3X6G2"/>
<dbReference type="Proteomes" id="UP000019132">
    <property type="component" value="Unassembled WGS sequence"/>
</dbReference>
<keyword evidence="5 9" id="KW-0863">Zinc-finger</keyword>
<dbReference type="VEuPathDB" id="FungiDB:PYU1_G012784"/>
<keyword evidence="14" id="KW-1185">Reference proteome</keyword>
<dbReference type="GO" id="GO:0005634">
    <property type="term" value="C:nucleus"/>
    <property type="evidence" value="ECO:0007669"/>
    <property type="project" value="UniProtKB-SubCell"/>
</dbReference>
<evidence type="ECO:0000256" key="1">
    <source>
        <dbReference type="ARBA" id="ARBA00004123"/>
    </source>
</evidence>
<keyword evidence="4" id="KW-0677">Repeat</keyword>
<dbReference type="GO" id="GO:0000978">
    <property type="term" value="F:RNA polymerase II cis-regulatory region sequence-specific DNA binding"/>
    <property type="evidence" value="ECO:0007669"/>
    <property type="project" value="TreeGrafter"/>
</dbReference>
<keyword evidence="3" id="KW-0479">Metal-binding</keyword>
<evidence type="ECO:0000256" key="8">
    <source>
        <dbReference type="ARBA" id="ARBA00023242"/>
    </source>
</evidence>
<sequence length="332" mass="37482">MHPGCGKSFTDNAHLRDHTFVHTGEKNLSCELCGKRFARLSTLHDHQRVHSGEKPYACALPGCSKRYSSRAALRFHIAGHASTNRSVARRNTAESSDLYQDDDRYEAFPQSAAHHHHEPRQSPTRQHQQPEHGGDPSETQLLHAKLRRQETQIAELQAQLHKLKRKAKTSKTTTTSSTAASLAPPMVAPVVYLMDGMKPFQCFVCYHRFANYYQLSFHAKQHPDASIANVARNQEPLPVGPKYCPEPDCEYNEAARKPLKNLQTLKRHWQRRHQLARPYVCAMCSPANPKSFKTKENLKAHEKECAKTSTRHGAVAATGITNTMHREVAEAM</sequence>
<evidence type="ECO:0000256" key="2">
    <source>
        <dbReference type="ARBA" id="ARBA00006991"/>
    </source>
</evidence>
<name>K3X6G2_GLOUD</name>
<dbReference type="EnsemblProtists" id="PYU1_T012811">
    <property type="protein sequence ID" value="PYU1_T012811"/>
    <property type="gene ID" value="PYU1_G012784"/>
</dbReference>
<dbReference type="PROSITE" id="PS00028">
    <property type="entry name" value="ZINC_FINGER_C2H2_1"/>
    <property type="match status" value="3"/>
</dbReference>